<keyword evidence="2" id="KW-1185">Reference proteome</keyword>
<sequence>MVQSFNIEKHLKANKSESKSDSKIVFFRDGSKQNKMPAKFLVNGKAFVLDKKEKIEIMLPSDSESLVEITNADEKVQKLINPNINYPLYYEISLNKKNVGDIVRRNPNSSFIKTRLKTIKLIRY</sequence>
<dbReference type="EMBL" id="BAAAGE010000003">
    <property type="protein sequence ID" value="GAA0725273.1"/>
    <property type="molecule type" value="Genomic_DNA"/>
</dbReference>
<evidence type="ECO:0000313" key="2">
    <source>
        <dbReference type="Proteomes" id="UP001501758"/>
    </source>
</evidence>
<name>A0ABP3UAC6_9FLAO</name>
<protein>
    <submittedName>
        <fullName evidence="1">Uncharacterized protein</fullName>
    </submittedName>
</protein>
<comment type="caution">
    <text evidence="1">The sequence shown here is derived from an EMBL/GenBank/DDBJ whole genome shotgun (WGS) entry which is preliminary data.</text>
</comment>
<organism evidence="1 2">
    <name type="scientific">Aquimarina litoralis</name>
    <dbReference type="NCBI Taxonomy" id="584605"/>
    <lineage>
        <taxon>Bacteria</taxon>
        <taxon>Pseudomonadati</taxon>
        <taxon>Bacteroidota</taxon>
        <taxon>Flavobacteriia</taxon>
        <taxon>Flavobacteriales</taxon>
        <taxon>Flavobacteriaceae</taxon>
        <taxon>Aquimarina</taxon>
    </lineage>
</organism>
<gene>
    <name evidence="1" type="ORF">GCM10009430_30650</name>
</gene>
<reference evidence="2" key="1">
    <citation type="journal article" date="2019" name="Int. J. Syst. Evol. Microbiol.">
        <title>The Global Catalogue of Microorganisms (GCM) 10K type strain sequencing project: providing services to taxonomists for standard genome sequencing and annotation.</title>
        <authorList>
            <consortium name="The Broad Institute Genomics Platform"/>
            <consortium name="The Broad Institute Genome Sequencing Center for Infectious Disease"/>
            <person name="Wu L."/>
            <person name="Ma J."/>
        </authorList>
    </citation>
    <scope>NUCLEOTIDE SEQUENCE [LARGE SCALE GENOMIC DNA]</scope>
    <source>
        <strain evidence="2">JCM 15974</strain>
    </source>
</reference>
<accession>A0ABP3UAC6</accession>
<dbReference type="Proteomes" id="UP001501758">
    <property type="component" value="Unassembled WGS sequence"/>
</dbReference>
<proteinExistence type="predicted"/>
<evidence type="ECO:0000313" key="1">
    <source>
        <dbReference type="EMBL" id="GAA0725273.1"/>
    </source>
</evidence>